<organism evidence="2 3">
    <name type="scientific">Gossypium arboreum</name>
    <name type="common">Tree cotton</name>
    <name type="synonym">Gossypium nanking</name>
    <dbReference type="NCBI Taxonomy" id="29729"/>
    <lineage>
        <taxon>Eukaryota</taxon>
        <taxon>Viridiplantae</taxon>
        <taxon>Streptophyta</taxon>
        <taxon>Embryophyta</taxon>
        <taxon>Tracheophyta</taxon>
        <taxon>Spermatophyta</taxon>
        <taxon>Magnoliopsida</taxon>
        <taxon>eudicotyledons</taxon>
        <taxon>Gunneridae</taxon>
        <taxon>Pentapetalae</taxon>
        <taxon>rosids</taxon>
        <taxon>malvids</taxon>
        <taxon>Malvales</taxon>
        <taxon>Malvaceae</taxon>
        <taxon>Malvoideae</taxon>
        <taxon>Gossypium</taxon>
    </lineage>
</organism>
<evidence type="ECO:0000256" key="1">
    <source>
        <dbReference type="SAM" id="MobiDB-lite"/>
    </source>
</evidence>
<name>A0A0B0NE38_GOSAR</name>
<gene>
    <name evidence="2" type="ORF">F383_16503</name>
</gene>
<evidence type="ECO:0000313" key="2">
    <source>
        <dbReference type="EMBL" id="KHG10952.1"/>
    </source>
</evidence>
<accession>A0A0B0NE38</accession>
<protein>
    <submittedName>
        <fullName evidence="2">Uncharacterized protein</fullName>
    </submittedName>
</protein>
<evidence type="ECO:0000313" key="3">
    <source>
        <dbReference type="Proteomes" id="UP000032142"/>
    </source>
</evidence>
<dbReference type="AlphaFoldDB" id="A0A0B0NE38"/>
<keyword evidence="3" id="KW-1185">Reference proteome</keyword>
<sequence length="82" mass="9225">MLLMPKFHVLYLGEHKRVKGTRNRPKMEKMGQRTKSTRPGLPHTGKPHGRVPLASLDHGLKQSHTGMSLPSPSLVQFGKDQF</sequence>
<reference evidence="3" key="1">
    <citation type="submission" date="2014-09" db="EMBL/GenBank/DDBJ databases">
        <authorList>
            <person name="Mudge J."/>
            <person name="Ramaraj T."/>
            <person name="Lindquist I.E."/>
            <person name="Bharti A.K."/>
            <person name="Sundararajan A."/>
            <person name="Cameron C.T."/>
            <person name="Woodward J.E."/>
            <person name="May G.D."/>
            <person name="Brubaker C."/>
            <person name="Broadhvest J."/>
            <person name="Wilkins T.A."/>
        </authorList>
    </citation>
    <scope>NUCLEOTIDE SEQUENCE</scope>
    <source>
        <strain evidence="3">cv. AKA8401</strain>
    </source>
</reference>
<feature type="region of interest" description="Disordered" evidence="1">
    <location>
        <begin position="18"/>
        <end position="82"/>
    </location>
</feature>
<feature type="compositionally biased region" description="Polar residues" evidence="1">
    <location>
        <begin position="62"/>
        <end position="74"/>
    </location>
</feature>
<proteinExistence type="predicted"/>
<dbReference type="EMBL" id="KN394901">
    <property type="protein sequence ID" value="KHG10952.1"/>
    <property type="molecule type" value="Genomic_DNA"/>
</dbReference>
<dbReference type="Proteomes" id="UP000032142">
    <property type="component" value="Unassembled WGS sequence"/>
</dbReference>